<gene>
    <name evidence="13" type="ORF">KQX54_013762</name>
</gene>
<dbReference type="Gene3D" id="1.10.10.60">
    <property type="entry name" value="Homeodomain-like"/>
    <property type="match status" value="1"/>
</dbReference>
<comment type="caution">
    <text evidence="13">The sequence shown here is derived from an EMBL/GenBank/DDBJ whole genome shotgun (WGS) entry which is preliminary data.</text>
</comment>
<keyword evidence="7" id="KW-0804">Transcription</keyword>
<name>A0AAV7IRV8_COTGL</name>
<keyword evidence="4 9" id="KW-0238">DNA-binding</keyword>
<accession>A0AAV7IRV8</accession>
<sequence>MKSNSWENSSGLLSIPREENSCNYSTINGTEIPADEIEHVEDTQEFEDLAVKSSTSEYGTKKKNKKLSPNNNKLRKERTAFNKTQIKQLEIEFLRSNYLTRLRRYEIAVSLDLTERQVKVWFQNRRMKWKRTKNTIIHPPVIN</sequence>
<feature type="DNA-binding region" description="Homeobox" evidence="9">
    <location>
        <begin position="74"/>
        <end position="133"/>
    </location>
</feature>
<dbReference type="EMBL" id="JAHXZJ010001119">
    <property type="protein sequence ID" value="KAH0554905.1"/>
    <property type="molecule type" value="Genomic_DNA"/>
</dbReference>
<dbReference type="PRINTS" id="PR00024">
    <property type="entry name" value="HOMEOBOX"/>
</dbReference>
<keyword evidence="3" id="KW-0805">Transcription regulation</keyword>
<evidence type="ECO:0000256" key="9">
    <source>
        <dbReference type="PROSITE-ProRule" id="PRU00108"/>
    </source>
</evidence>
<evidence type="ECO:0000256" key="2">
    <source>
        <dbReference type="ARBA" id="ARBA00022473"/>
    </source>
</evidence>
<dbReference type="InterPro" id="IPR042634">
    <property type="entry name" value="MOX-1/MOX-2"/>
</dbReference>
<evidence type="ECO:0000256" key="10">
    <source>
        <dbReference type="RuleBase" id="RU000682"/>
    </source>
</evidence>
<dbReference type="SUPFAM" id="SSF46689">
    <property type="entry name" value="Homeodomain-like"/>
    <property type="match status" value="1"/>
</dbReference>
<proteinExistence type="predicted"/>
<dbReference type="Pfam" id="PF00046">
    <property type="entry name" value="Homeodomain"/>
    <property type="match status" value="1"/>
</dbReference>
<feature type="region of interest" description="Disordered" evidence="11">
    <location>
        <begin position="52"/>
        <end position="75"/>
    </location>
</feature>
<keyword evidence="14" id="KW-1185">Reference proteome</keyword>
<evidence type="ECO:0000313" key="14">
    <source>
        <dbReference type="Proteomes" id="UP000826195"/>
    </source>
</evidence>
<dbReference type="PANTHER" id="PTHR24328">
    <property type="entry name" value="HOMEOBOX PROTEIN MOX"/>
    <property type="match status" value="1"/>
</dbReference>
<evidence type="ECO:0000259" key="12">
    <source>
        <dbReference type="PROSITE" id="PS50071"/>
    </source>
</evidence>
<dbReference type="InterPro" id="IPR020479">
    <property type="entry name" value="HD_metazoa"/>
</dbReference>
<keyword evidence="8 9" id="KW-0539">Nucleus</keyword>
<dbReference type="PROSITE" id="PS50071">
    <property type="entry name" value="HOMEOBOX_2"/>
    <property type="match status" value="1"/>
</dbReference>
<evidence type="ECO:0000256" key="3">
    <source>
        <dbReference type="ARBA" id="ARBA00023015"/>
    </source>
</evidence>
<dbReference type="Proteomes" id="UP000826195">
    <property type="component" value="Unassembled WGS sequence"/>
</dbReference>
<evidence type="ECO:0000256" key="7">
    <source>
        <dbReference type="ARBA" id="ARBA00023163"/>
    </source>
</evidence>
<evidence type="ECO:0000313" key="13">
    <source>
        <dbReference type="EMBL" id="KAH0554905.1"/>
    </source>
</evidence>
<dbReference type="PROSITE" id="PS00027">
    <property type="entry name" value="HOMEOBOX_1"/>
    <property type="match status" value="1"/>
</dbReference>
<evidence type="ECO:0000256" key="8">
    <source>
        <dbReference type="ARBA" id="ARBA00023242"/>
    </source>
</evidence>
<evidence type="ECO:0000256" key="6">
    <source>
        <dbReference type="ARBA" id="ARBA00023159"/>
    </source>
</evidence>
<dbReference type="GO" id="GO:0005634">
    <property type="term" value="C:nucleus"/>
    <property type="evidence" value="ECO:0007669"/>
    <property type="project" value="UniProtKB-SubCell"/>
</dbReference>
<protein>
    <recommendedName>
        <fullName evidence="12">Homeobox domain-containing protein</fullName>
    </recommendedName>
</protein>
<evidence type="ECO:0000256" key="5">
    <source>
        <dbReference type="ARBA" id="ARBA00023155"/>
    </source>
</evidence>
<dbReference type="AlphaFoldDB" id="A0AAV7IRV8"/>
<keyword evidence="5 9" id="KW-0371">Homeobox</keyword>
<reference evidence="13 14" key="1">
    <citation type="journal article" date="2021" name="J. Hered.">
        <title>A chromosome-level genome assembly of the parasitoid wasp, Cotesia glomerata (Hymenoptera: Braconidae).</title>
        <authorList>
            <person name="Pinto B.J."/>
            <person name="Weis J.J."/>
            <person name="Gamble T."/>
            <person name="Ode P.J."/>
            <person name="Paul R."/>
            <person name="Zaspel J.M."/>
        </authorList>
    </citation>
    <scope>NUCLEOTIDE SEQUENCE [LARGE SCALE GENOMIC DNA]</scope>
    <source>
        <strain evidence="13">CgM1</strain>
    </source>
</reference>
<dbReference type="GO" id="GO:0000978">
    <property type="term" value="F:RNA polymerase II cis-regulatory region sequence-specific DNA binding"/>
    <property type="evidence" value="ECO:0007669"/>
    <property type="project" value="TreeGrafter"/>
</dbReference>
<dbReference type="InterPro" id="IPR001356">
    <property type="entry name" value="HD"/>
</dbReference>
<dbReference type="InterPro" id="IPR009057">
    <property type="entry name" value="Homeodomain-like_sf"/>
</dbReference>
<dbReference type="CDD" id="cd00086">
    <property type="entry name" value="homeodomain"/>
    <property type="match status" value="1"/>
</dbReference>
<evidence type="ECO:0000256" key="1">
    <source>
        <dbReference type="ARBA" id="ARBA00004123"/>
    </source>
</evidence>
<dbReference type="SMART" id="SM00389">
    <property type="entry name" value="HOX"/>
    <property type="match status" value="1"/>
</dbReference>
<dbReference type="InterPro" id="IPR017970">
    <property type="entry name" value="Homeobox_CS"/>
</dbReference>
<organism evidence="13 14">
    <name type="scientific">Cotesia glomerata</name>
    <name type="common">Lepidopteran parasitic wasp</name>
    <name type="synonym">Apanteles glomeratus</name>
    <dbReference type="NCBI Taxonomy" id="32391"/>
    <lineage>
        <taxon>Eukaryota</taxon>
        <taxon>Metazoa</taxon>
        <taxon>Ecdysozoa</taxon>
        <taxon>Arthropoda</taxon>
        <taxon>Hexapoda</taxon>
        <taxon>Insecta</taxon>
        <taxon>Pterygota</taxon>
        <taxon>Neoptera</taxon>
        <taxon>Endopterygota</taxon>
        <taxon>Hymenoptera</taxon>
        <taxon>Apocrita</taxon>
        <taxon>Ichneumonoidea</taxon>
        <taxon>Braconidae</taxon>
        <taxon>Microgastrinae</taxon>
        <taxon>Cotesia</taxon>
    </lineage>
</organism>
<dbReference type="GO" id="GO:0045944">
    <property type="term" value="P:positive regulation of transcription by RNA polymerase II"/>
    <property type="evidence" value="ECO:0007669"/>
    <property type="project" value="InterPro"/>
</dbReference>
<dbReference type="PANTHER" id="PTHR24328:SF7">
    <property type="entry name" value="BUTTONLESS"/>
    <property type="match status" value="1"/>
</dbReference>
<dbReference type="GO" id="GO:0000981">
    <property type="term" value="F:DNA-binding transcription factor activity, RNA polymerase II-specific"/>
    <property type="evidence" value="ECO:0007669"/>
    <property type="project" value="InterPro"/>
</dbReference>
<keyword evidence="6" id="KW-0010">Activator</keyword>
<keyword evidence="2" id="KW-0217">Developmental protein</keyword>
<evidence type="ECO:0000256" key="4">
    <source>
        <dbReference type="ARBA" id="ARBA00023125"/>
    </source>
</evidence>
<evidence type="ECO:0000256" key="11">
    <source>
        <dbReference type="SAM" id="MobiDB-lite"/>
    </source>
</evidence>
<feature type="domain" description="Homeobox" evidence="12">
    <location>
        <begin position="72"/>
        <end position="132"/>
    </location>
</feature>
<comment type="subcellular location">
    <subcellularLocation>
        <location evidence="1 9 10">Nucleus</location>
    </subcellularLocation>
</comment>